<dbReference type="Proteomes" id="UP000006732">
    <property type="component" value="Chromosome"/>
</dbReference>
<reference evidence="1 2" key="1">
    <citation type="submission" date="2006-10" db="EMBL/GenBank/DDBJ databases">
        <title>Complete sequence of chromosome of Pelobacter propionicus DSM 2379.</title>
        <authorList>
            <consortium name="US DOE Joint Genome Institute"/>
            <person name="Copeland A."/>
            <person name="Lucas S."/>
            <person name="Lapidus A."/>
            <person name="Barry K."/>
            <person name="Detter J.C."/>
            <person name="Glavina del Rio T."/>
            <person name="Hammon N."/>
            <person name="Israni S."/>
            <person name="Dalin E."/>
            <person name="Tice H."/>
            <person name="Pitluck S."/>
            <person name="Saunders E."/>
            <person name="Brettin T."/>
            <person name="Bruce D."/>
            <person name="Han C."/>
            <person name="Tapia R."/>
            <person name="Schmutz J."/>
            <person name="Larimer F."/>
            <person name="Land M."/>
            <person name="Hauser L."/>
            <person name="Kyrpides N."/>
            <person name="Kim E."/>
            <person name="Lovley D."/>
            <person name="Richardson P."/>
        </authorList>
    </citation>
    <scope>NUCLEOTIDE SEQUENCE [LARGE SCALE GENOMIC DNA]</scope>
    <source>
        <strain evidence="2">DSM 2379 / NBRC 103807 / OttBd1</strain>
    </source>
</reference>
<dbReference type="SUPFAM" id="SSF53474">
    <property type="entry name" value="alpha/beta-Hydrolases"/>
    <property type="match status" value="1"/>
</dbReference>
<dbReference type="ESTHER" id="pelpd-a1ap24">
    <property type="family name" value="A85-IroE-IroD-Fes-Yiel"/>
</dbReference>
<dbReference type="InterPro" id="IPR013783">
    <property type="entry name" value="Ig-like_fold"/>
</dbReference>
<keyword evidence="2" id="KW-1185">Reference proteome</keyword>
<proteinExistence type="predicted"/>
<dbReference type="Gene3D" id="2.60.40.10">
    <property type="entry name" value="Immunoglobulins"/>
    <property type="match status" value="1"/>
</dbReference>
<dbReference type="EMBL" id="CP000482">
    <property type="protein sequence ID" value="ABK99094.1"/>
    <property type="molecule type" value="Genomic_DNA"/>
</dbReference>
<dbReference type="InterPro" id="IPR029058">
    <property type="entry name" value="AB_hydrolase_fold"/>
</dbReference>
<dbReference type="PANTHER" id="PTHR48098">
    <property type="entry name" value="ENTEROCHELIN ESTERASE-RELATED"/>
    <property type="match status" value="1"/>
</dbReference>
<accession>A1AP24</accession>
<protein>
    <submittedName>
        <fullName evidence="1">Putative esterase</fullName>
    </submittedName>
</protein>
<dbReference type="Pfam" id="PF00756">
    <property type="entry name" value="Esterase"/>
    <property type="match status" value="1"/>
</dbReference>
<dbReference type="PANTHER" id="PTHR48098:SF6">
    <property type="entry name" value="FERRI-BACILLIBACTIN ESTERASE BESA"/>
    <property type="match status" value="1"/>
</dbReference>
<dbReference type="KEGG" id="ppd:Ppro_1478"/>
<dbReference type="InterPro" id="IPR000801">
    <property type="entry name" value="Esterase-like"/>
</dbReference>
<dbReference type="HOGENOM" id="CLU_672467_0_0_7"/>
<dbReference type="AlphaFoldDB" id="A1AP24"/>
<dbReference type="eggNOG" id="COG2382">
    <property type="taxonomic scope" value="Bacteria"/>
</dbReference>
<gene>
    <name evidence="1" type="ordered locus">Ppro_1478</name>
</gene>
<sequence>MGRAKQGGTPLTEPGATAGTTCATFIYRGEAREVGISGDMNGWSEQKELLFRLPGMDLFYYCGEYPADSRIEYNLVIDGTAGLDPFNPRVSLFNRKSNSEVPMPGYRPPPEVEPAPVAARGTVEEIAIVSKQPGMSRTATVYLPVGYAGSAERYPVLYLNDAFGALKFGSMINVLDNLIRRRVVPPLIAVLLPSVGDRMVEYSMNPRFESFVVEAVVPAVDRRYRTRPSPEFRAVGGISAGATAALSLAINHPDLFGKCMAQSTATKLAPLIKLARSGPKAPIRVYLDVGRFESDYHGKDLVEASHRIRDALVAHGCPVHLREVNEGHGWRNWRARMGEALEFLFASLSAMERGE</sequence>
<evidence type="ECO:0000313" key="1">
    <source>
        <dbReference type="EMBL" id="ABK99094.1"/>
    </source>
</evidence>
<dbReference type="SUPFAM" id="SSF81296">
    <property type="entry name" value="E set domains"/>
    <property type="match status" value="1"/>
</dbReference>
<organism evidence="1 2">
    <name type="scientific">Pelobacter propionicus (strain DSM 2379 / NBRC 103807 / OttBd1)</name>
    <dbReference type="NCBI Taxonomy" id="338966"/>
    <lineage>
        <taxon>Bacteria</taxon>
        <taxon>Pseudomonadati</taxon>
        <taxon>Thermodesulfobacteriota</taxon>
        <taxon>Desulfuromonadia</taxon>
        <taxon>Desulfuromonadales</taxon>
        <taxon>Desulfuromonadaceae</taxon>
        <taxon>Pelobacter</taxon>
    </lineage>
</organism>
<name>A1AP24_PELPD</name>
<evidence type="ECO:0000313" key="2">
    <source>
        <dbReference type="Proteomes" id="UP000006732"/>
    </source>
</evidence>
<dbReference type="InterPro" id="IPR014756">
    <property type="entry name" value="Ig_E-set"/>
</dbReference>
<dbReference type="InterPro" id="IPR050583">
    <property type="entry name" value="Mycobacterial_A85_antigen"/>
</dbReference>
<dbReference type="STRING" id="338966.Ppro_1478"/>
<dbReference type="Gene3D" id="3.40.50.1820">
    <property type="entry name" value="alpha/beta hydrolase"/>
    <property type="match status" value="1"/>
</dbReference>